<name>A0A9P8ADK2_9AGAR</name>
<dbReference type="RefSeq" id="XP_043014164.1">
    <property type="nucleotide sequence ID" value="XM_043149558.1"/>
</dbReference>
<dbReference type="InterPro" id="IPR036291">
    <property type="entry name" value="NAD(P)-bd_dom_sf"/>
</dbReference>
<dbReference type="Gene3D" id="3.40.50.720">
    <property type="entry name" value="NAD(P)-binding Rossmann-like Domain"/>
    <property type="match status" value="1"/>
</dbReference>
<evidence type="ECO:0000256" key="1">
    <source>
        <dbReference type="ARBA" id="ARBA00022450"/>
    </source>
</evidence>
<dbReference type="PANTHER" id="PTHR43439:SF2">
    <property type="entry name" value="ENZYME, PUTATIVE (JCVI)-RELATED"/>
    <property type="match status" value="1"/>
</dbReference>
<dbReference type="EMBL" id="CM032182">
    <property type="protein sequence ID" value="KAG7097694.1"/>
    <property type="molecule type" value="Genomic_DNA"/>
</dbReference>
<dbReference type="Proteomes" id="UP001049176">
    <property type="component" value="Chromosome 2"/>
</dbReference>
<dbReference type="AlphaFoldDB" id="A0A9P8ADK2"/>
<evidence type="ECO:0000313" key="4">
    <source>
        <dbReference type="EMBL" id="KAG7097694.1"/>
    </source>
</evidence>
<keyword evidence="5" id="KW-1185">Reference proteome</keyword>
<dbReference type="InterPro" id="IPR051414">
    <property type="entry name" value="Adenylate-forming_Reductase"/>
</dbReference>
<accession>A0A9P8ADK2</accession>
<dbReference type="SUPFAM" id="SSF51735">
    <property type="entry name" value="NAD(P)-binding Rossmann-fold domains"/>
    <property type="match status" value="1"/>
</dbReference>
<dbReference type="InterPro" id="IPR013120">
    <property type="entry name" value="FAR_NAD-bd"/>
</dbReference>
<organism evidence="4 5">
    <name type="scientific">Marasmius oreades</name>
    <name type="common">fairy-ring Marasmius</name>
    <dbReference type="NCBI Taxonomy" id="181124"/>
    <lineage>
        <taxon>Eukaryota</taxon>
        <taxon>Fungi</taxon>
        <taxon>Dikarya</taxon>
        <taxon>Basidiomycota</taxon>
        <taxon>Agaricomycotina</taxon>
        <taxon>Agaricomycetes</taxon>
        <taxon>Agaricomycetidae</taxon>
        <taxon>Agaricales</taxon>
        <taxon>Marasmiineae</taxon>
        <taxon>Marasmiaceae</taxon>
        <taxon>Marasmius</taxon>
    </lineage>
</organism>
<keyword evidence="2" id="KW-0597">Phosphoprotein</keyword>
<gene>
    <name evidence="4" type="ORF">E1B28_005019</name>
</gene>
<comment type="caution">
    <text evidence="4">The sequence shown here is derived from an EMBL/GenBank/DDBJ whole genome shotgun (WGS) entry which is preliminary data.</text>
</comment>
<evidence type="ECO:0000259" key="3">
    <source>
        <dbReference type="Pfam" id="PF07993"/>
    </source>
</evidence>
<dbReference type="Pfam" id="PF23562">
    <property type="entry name" value="AMP-binding_C_3"/>
    <property type="match status" value="1"/>
</dbReference>
<dbReference type="GeneID" id="66074095"/>
<feature type="domain" description="Thioester reductase (TE)" evidence="3">
    <location>
        <begin position="183"/>
        <end position="421"/>
    </location>
</feature>
<proteinExistence type="predicted"/>
<dbReference type="PANTHER" id="PTHR43439">
    <property type="entry name" value="PHENYLACETATE-COENZYME A LIGASE"/>
    <property type="match status" value="1"/>
</dbReference>
<dbReference type="Pfam" id="PF07993">
    <property type="entry name" value="NAD_binding_4"/>
    <property type="match status" value="1"/>
</dbReference>
<keyword evidence="1" id="KW-0596">Phosphopantetheine</keyword>
<reference evidence="4" key="1">
    <citation type="journal article" date="2021" name="Genome Biol. Evol.">
        <title>The assembled and annotated genome of the fairy-ring fungus Marasmius oreades.</title>
        <authorList>
            <person name="Hiltunen M."/>
            <person name="Ament-Velasquez S.L."/>
            <person name="Johannesson H."/>
        </authorList>
    </citation>
    <scope>NUCLEOTIDE SEQUENCE</scope>
    <source>
        <strain evidence="4">03SP1</strain>
    </source>
</reference>
<evidence type="ECO:0000313" key="5">
    <source>
        <dbReference type="Proteomes" id="UP001049176"/>
    </source>
</evidence>
<sequence>MFKEMILIADPVKPFEFTPKGTPRRQATLEAYAEEIEAAYVSVKSSSQTHLLPPLKWDSETSLEFVQKVVGKVLKSNVPDDGDLFQYGCDSLQATWIRNTILHALRTSSSINTREIGHGFVYQHPSIKSLANFLVDVARGSYERNSEDNTAAMLKLVERTSGGLPRETFAKPSSGESEVVLATGTTGTFGCYILASLLCSSRVSKVYAIVRKTSNDIKSRQKEAFVARRLDVSLLDSPKLVLLEGDTTADNFGLNSEVYKELQDTITSIFDNAWMVDFNVSLSTLKPFVWGTRKLVDLALTSKVLPCFIFVSSAGVARNIPVGEESFLPDPKVAAGWGYAESKWCAEALLQKVGEETPLKPIVVRCGQLSGARGKPDHGHGGFWKIDEWFPTLVKCSTKIGLLPDVPGKVSWIPIDVAAQVVVELGFRRLDRSSTEFFNIAHSRPVPAMRIMKPLKDVLGLELVPYAQWFKTLEASIEADAASEADQHVVARLLEFFRSMQMGISERDSEAFGFPEIVTGKREKLLAGVFELEGELGEKDIEAWIREWRLQGLLS</sequence>
<dbReference type="OrthoDB" id="429813at2759"/>
<dbReference type="KEGG" id="more:E1B28_005019"/>
<evidence type="ECO:0000256" key="2">
    <source>
        <dbReference type="ARBA" id="ARBA00022553"/>
    </source>
</evidence>
<protein>
    <recommendedName>
        <fullName evidence="3">Thioester reductase (TE) domain-containing protein</fullName>
    </recommendedName>
</protein>